<dbReference type="PANTHER" id="PTHR15887:SF1">
    <property type="entry name" value="TRANSMEMBRANE PROTEIN 69"/>
    <property type="match status" value="1"/>
</dbReference>
<evidence type="ECO:0000313" key="2">
    <source>
        <dbReference type="EMBL" id="AEP30144.1"/>
    </source>
</evidence>
<keyword evidence="1" id="KW-1133">Transmembrane helix</keyword>
<dbReference type="InterPro" id="IPR021836">
    <property type="entry name" value="DUF3429"/>
</dbReference>
<dbReference type="OrthoDB" id="8591832at2"/>
<gene>
    <name evidence="2" type="ordered locus">GNIT_2035</name>
</gene>
<proteinExistence type="predicted"/>
<dbReference type="eggNOG" id="ENOG50331YM">
    <property type="taxonomic scope" value="Bacteria"/>
</dbReference>
<evidence type="ECO:0000256" key="1">
    <source>
        <dbReference type="SAM" id="Phobius"/>
    </source>
</evidence>
<protein>
    <recommendedName>
        <fullName evidence="4">DUF3429 domain-containing protein</fullName>
    </recommendedName>
</protein>
<keyword evidence="1" id="KW-0812">Transmembrane</keyword>
<accession>G4QLN8</accession>
<feature type="transmembrane region" description="Helical" evidence="1">
    <location>
        <begin position="119"/>
        <end position="138"/>
    </location>
</feature>
<dbReference type="Proteomes" id="UP000009282">
    <property type="component" value="Chromosome"/>
</dbReference>
<keyword evidence="1" id="KW-0472">Membrane</keyword>
<feature type="transmembrane region" description="Helical" evidence="1">
    <location>
        <begin position="7"/>
        <end position="25"/>
    </location>
</feature>
<feature type="transmembrane region" description="Helical" evidence="1">
    <location>
        <begin position="37"/>
        <end position="54"/>
    </location>
</feature>
<dbReference type="AlphaFoldDB" id="G4QLN8"/>
<sequence length="139" mass="15760">MPIQFKILGYAGLIPFIVLPLIALADINNYFYSFQHFVQYSAIILSFFGGIHWYDALQHNRVNHQLYVAMLPSIVAWLSLVFLDGGLLLGVLSCAFIAMLMYDKYTLVMEKQKVIEYTTLRLVLTTVVVISHLAMALIA</sequence>
<dbReference type="RefSeq" id="WP_014109018.1">
    <property type="nucleotide sequence ID" value="NC_016041.1"/>
</dbReference>
<name>G4QLN8_GLANF</name>
<dbReference type="PANTHER" id="PTHR15887">
    <property type="entry name" value="TRANSMEMBRANE PROTEIN 69"/>
    <property type="match status" value="1"/>
</dbReference>
<dbReference type="Pfam" id="PF11911">
    <property type="entry name" value="DUF3429"/>
    <property type="match status" value="1"/>
</dbReference>
<organism evidence="2 3">
    <name type="scientific">Glaciecola nitratireducens (strain JCM 12485 / KCTC 12276 / FR1064)</name>
    <dbReference type="NCBI Taxonomy" id="1085623"/>
    <lineage>
        <taxon>Bacteria</taxon>
        <taxon>Pseudomonadati</taxon>
        <taxon>Pseudomonadota</taxon>
        <taxon>Gammaproteobacteria</taxon>
        <taxon>Alteromonadales</taxon>
        <taxon>Alteromonadaceae</taxon>
        <taxon>Brumicola</taxon>
    </lineage>
</organism>
<keyword evidence="3" id="KW-1185">Reference proteome</keyword>
<dbReference type="STRING" id="1085623.GNIT_2035"/>
<dbReference type="HOGENOM" id="CLU_045137_3_1_6"/>
<reference evidence="2 3" key="1">
    <citation type="journal article" date="2011" name="J. Bacteriol.">
        <title>Complete genome sequence of seawater bacterium Glaciecola nitratireducens FR1064T.</title>
        <authorList>
            <person name="Bian F."/>
            <person name="Qin Q.L."/>
            <person name="Xie B.B."/>
            <person name="Shu Y.L."/>
            <person name="Zhang X.Y."/>
            <person name="Yu Y."/>
            <person name="Chen B."/>
            <person name="Chen X.L."/>
            <person name="Zhou B.C."/>
            <person name="Zhang Y.Z."/>
        </authorList>
    </citation>
    <scope>NUCLEOTIDE SEQUENCE [LARGE SCALE GENOMIC DNA]</scope>
    <source>
        <strain evidence="3">JCM 12485 / KCTC 12276 / FR1064</strain>
    </source>
</reference>
<evidence type="ECO:0008006" key="4">
    <source>
        <dbReference type="Google" id="ProtNLM"/>
    </source>
</evidence>
<dbReference type="EMBL" id="CP003060">
    <property type="protein sequence ID" value="AEP30144.1"/>
    <property type="molecule type" value="Genomic_DNA"/>
</dbReference>
<evidence type="ECO:0000313" key="3">
    <source>
        <dbReference type="Proteomes" id="UP000009282"/>
    </source>
</evidence>
<dbReference type="KEGG" id="gni:GNIT_2035"/>